<evidence type="ECO:0000256" key="2">
    <source>
        <dbReference type="ARBA" id="ARBA00022452"/>
    </source>
</evidence>
<dbReference type="NCBIfam" id="TIGR03303">
    <property type="entry name" value="OM_YaeT"/>
    <property type="match status" value="1"/>
</dbReference>
<evidence type="ECO:0000256" key="7">
    <source>
        <dbReference type="ARBA" id="ARBA00023237"/>
    </source>
</evidence>
<dbReference type="Pfam" id="PF07244">
    <property type="entry name" value="POTRA"/>
    <property type="match status" value="4"/>
</dbReference>
<evidence type="ECO:0000256" key="5">
    <source>
        <dbReference type="ARBA" id="ARBA00022737"/>
    </source>
</evidence>
<accession>V8CJI8</accession>
<dbReference type="InterPro" id="IPR000184">
    <property type="entry name" value="Bac_surfAg_D15"/>
</dbReference>
<sequence length="819" mass="91941">MLQRLLASALVCGLIVTSAFSAKITTIQYQGLQSLSTMLAAEIAKVKVGDELESKAIDSAVLAFYNQGYFKDVYASFDKGALTFHFVEKPRVASVEIKGYGSEQEKQTLTTQMGIKKGETFDDQKIARAKEVLKSVLEYQGYYGSIVQEELKKADNADAYAIIFNVNRGDNILIRKAHYEGRKKLKTNKLESLSANKERDFMGWMWGLNDGKLRLQELEYDSLRIQDVYMRNGFLDASVSAPFLTTNFNNLSAQLYYKINEGLQYRVSDIEINLDNDVIPIATLQKALNVKKKEIFNIEDLRTDAQVLKRLIADKGYAFAQVRPDLDKDEQNALVKVIYHIETGSKVRIGDVLISGNTRTGDRIIRREILLAPGDEYSLSKIAESENALRRLGFFDNVKIDEKRVSEDSMDLLISVTEGRTGQLQFGLGYGSYGGLMINGSVMERNLFGTGQSGSIYANISTGTGQSYNFNYYGQTRKYNGRQFSGNITLSNPRVFDSKFSTSGSIYGNYYINYIYIEQSGGFSLNLGRLLTPTLRVSLGYDINVVKTYDFTSNLYEQFYSSKDQIFTDKVKDPNCTTTDTNDCMIEVTRRGLWNKDNHLPITSSITPTINFDNTDDYYFPKNGIIASTYAQFAGLGGTVRNIKAYAKLGLYYHLRSLLGIDLIARYKAQGGYIFRFDREDFLPLNSTFYMGGVTTIRGFRAGSITPRNADGLWVGGDGMFSNSLELSYGILEAAKMRLALFADYGFLTFKATRGVADFKDYGILGSGNHDLEWRASMGLAIEWISPMGPLVIVIPLKRFNQKPGDYTSSFEFSMGTRF</sequence>
<dbReference type="HOGENOM" id="CLU_007664_1_1_7"/>
<dbReference type="EMBL" id="AZJJ01000001">
    <property type="protein sequence ID" value="ETD27195.1"/>
    <property type="molecule type" value="Genomic_DNA"/>
</dbReference>
<dbReference type="PANTHER" id="PTHR12815">
    <property type="entry name" value="SORTING AND ASSEMBLY MACHINERY SAMM50 PROTEIN FAMILY MEMBER"/>
    <property type="match status" value="1"/>
</dbReference>
<dbReference type="GO" id="GO:0009279">
    <property type="term" value="C:cell outer membrane"/>
    <property type="evidence" value="ECO:0007669"/>
    <property type="project" value="UniProtKB-UniRule"/>
</dbReference>
<evidence type="ECO:0000259" key="10">
    <source>
        <dbReference type="PROSITE" id="PS51779"/>
    </source>
</evidence>
<name>V8CJI8_9HELI</name>
<dbReference type="InterPro" id="IPR023707">
    <property type="entry name" value="OM_assembly_BamA"/>
</dbReference>
<dbReference type="eggNOG" id="COG4775">
    <property type="taxonomic scope" value="Bacteria"/>
</dbReference>
<protein>
    <recommendedName>
        <fullName evidence="8">Outer membrane protein assembly factor BamA</fullName>
    </recommendedName>
</protein>
<evidence type="ECO:0000256" key="3">
    <source>
        <dbReference type="ARBA" id="ARBA00022692"/>
    </source>
</evidence>
<keyword evidence="12" id="KW-1185">Reference proteome</keyword>
<evidence type="ECO:0000256" key="6">
    <source>
        <dbReference type="ARBA" id="ARBA00023136"/>
    </source>
</evidence>
<keyword evidence="6" id="KW-0472">Membrane</keyword>
<feature type="signal peptide" evidence="9">
    <location>
        <begin position="1"/>
        <end position="21"/>
    </location>
</feature>
<evidence type="ECO:0000256" key="8">
    <source>
        <dbReference type="NCBIfam" id="TIGR03303"/>
    </source>
</evidence>
<dbReference type="InterPro" id="IPR034746">
    <property type="entry name" value="POTRA"/>
</dbReference>
<reference evidence="11 12" key="1">
    <citation type="submission" date="2013-10" db="EMBL/GenBank/DDBJ databases">
        <title>The Genome Sequence of Helicobacter canis NCTC 12740.</title>
        <authorList>
            <consortium name="The Broad Institute Genomics Platform"/>
            <person name="Earl A."/>
            <person name="Fox J.G."/>
            <person name="Shen Z."/>
            <person name="Young S.K."/>
            <person name="Zeng Q."/>
            <person name="Gargeya S."/>
            <person name="Fitzgerald M."/>
            <person name="Abouelleil A."/>
            <person name="Alvarado L."/>
            <person name="Chapman S.B."/>
            <person name="Gainer-Dewar J."/>
            <person name="Goldberg J."/>
            <person name="Griggs A."/>
            <person name="Gujja S."/>
            <person name="Hansen M."/>
            <person name="Howarth C."/>
            <person name="Imamovic A."/>
            <person name="Ireland A."/>
            <person name="Larimer J."/>
            <person name="McCowan C."/>
            <person name="Murphy C."/>
            <person name="Pearson M."/>
            <person name="Poon T.W."/>
            <person name="Priest M."/>
            <person name="Roberts A."/>
            <person name="Saif S."/>
            <person name="Shea T."/>
            <person name="Sykes S."/>
            <person name="Wortman J."/>
            <person name="Nusbaum C."/>
            <person name="Birren B."/>
        </authorList>
    </citation>
    <scope>NUCLEOTIDE SEQUENCE [LARGE SCALE GENOMIC DNA]</scope>
    <source>
        <strain evidence="11 12">NCTC 12740</strain>
    </source>
</reference>
<feature type="domain" description="POTRA" evidence="10">
    <location>
        <begin position="22"/>
        <end position="89"/>
    </location>
</feature>
<feature type="chain" id="PRO_5004767658" description="Outer membrane protein assembly factor BamA" evidence="9">
    <location>
        <begin position="22"/>
        <end position="819"/>
    </location>
</feature>
<keyword evidence="3" id="KW-0812">Transmembrane</keyword>
<evidence type="ECO:0000313" key="11">
    <source>
        <dbReference type="EMBL" id="ETD27195.1"/>
    </source>
</evidence>
<dbReference type="PROSITE" id="PS51779">
    <property type="entry name" value="POTRA"/>
    <property type="match status" value="3"/>
</dbReference>
<dbReference type="Pfam" id="PF01103">
    <property type="entry name" value="Omp85"/>
    <property type="match status" value="1"/>
</dbReference>
<organism evidence="11 12">
    <name type="scientific">Helicobacter canis NCTC 12740</name>
    <dbReference type="NCBI Taxonomy" id="1357399"/>
    <lineage>
        <taxon>Bacteria</taxon>
        <taxon>Pseudomonadati</taxon>
        <taxon>Campylobacterota</taxon>
        <taxon>Epsilonproteobacteria</taxon>
        <taxon>Campylobacterales</taxon>
        <taxon>Helicobacteraceae</taxon>
        <taxon>Helicobacter</taxon>
    </lineage>
</organism>
<keyword evidence="7" id="KW-0998">Cell outer membrane</keyword>
<proteinExistence type="predicted"/>
<dbReference type="Proteomes" id="UP000018688">
    <property type="component" value="Unassembled WGS sequence"/>
</dbReference>
<dbReference type="PATRIC" id="fig|1357399.3.peg.103"/>
<keyword evidence="2" id="KW-1134">Transmembrane beta strand</keyword>
<dbReference type="Gene3D" id="3.10.20.310">
    <property type="entry name" value="membrane protein fhac"/>
    <property type="match status" value="5"/>
</dbReference>
<comment type="subcellular location">
    <subcellularLocation>
        <location evidence="1">Membrane</location>
    </subcellularLocation>
</comment>
<dbReference type="InterPro" id="IPR039910">
    <property type="entry name" value="D15-like"/>
</dbReference>
<evidence type="ECO:0000256" key="1">
    <source>
        <dbReference type="ARBA" id="ARBA00004370"/>
    </source>
</evidence>
<dbReference type="Gene3D" id="2.40.160.50">
    <property type="entry name" value="membrane protein fhac: a member of the omp85/tpsb transporter family"/>
    <property type="match status" value="1"/>
</dbReference>
<feature type="domain" description="POTRA" evidence="10">
    <location>
        <begin position="265"/>
        <end position="344"/>
    </location>
</feature>
<comment type="caution">
    <text evidence="11">The sequence shown here is derived from an EMBL/GenBank/DDBJ whole genome shotgun (WGS) entry which is preliminary data.</text>
</comment>
<keyword evidence="4 9" id="KW-0732">Signal</keyword>
<dbReference type="AlphaFoldDB" id="V8CJI8"/>
<dbReference type="STRING" id="1357399.HMPREF2087_00103"/>
<dbReference type="PANTHER" id="PTHR12815:SF23">
    <property type="entry name" value="OUTER MEMBRANE PROTEIN ASSEMBLY FACTOR BAMA"/>
    <property type="match status" value="1"/>
</dbReference>
<gene>
    <name evidence="11" type="ORF">HMPREF2087_00103</name>
</gene>
<evidence type="ECO:0000313" key="12">
    <source>
        <dbReference type="Proteomes" id="UP000018688"/>
    </source>
</evidence>
<evidence type="ECO:0000256" key="4">
    <source>
        <dbReference type="ARBA" id="ARBA00022729"/>
    </source>
</evidence>
<dbReference type="PIRSF" id="PIRSF006076">
    <property type="entry name" value="OM_assembly_OMP85"/>
    <property type="match status" value="1"/>
</dbReference>
<keyword evidence="5" id="KW-0677">Repeat</keyword>
<feature type="domain" description="POTRA" evidence="10">
    <location>
        <begin position="347"/>
        <end position="419"/>
    </location>
</feature>
<dbReference type="GO" id="GO:0071709">
    <property type="term" value="P:membrane assembly"/>
    <property type="evidence" value="ECO:0007669"/>
    <property type="project" value="InterPro"/>
</dbReference>
<evidence type="ECO:0000256" key="9">
    <source>
        <dbReference type="SAM" id="SignalP"/>
    </source>
</evidence>
<dbReference type="InterPro" id="IPR010827">
    <property type="entry name" value="BamA/TamA_POTRA"/>
</dbReference>